<keyword evidence="2" id="KW-0732">Signal</keyword>
<evidence type="ECO:0000313" key="4">
    <source>
        <dbReference type="Proteomes" id="UP001430953"/>
    </source>
</evidence>
<evidence type="ECO:0000313" key="3">
    <source>
        <dbReference type="EMBL" id="KAL0125995.1"/>
    </source>
</evidence>
<evidence type="ECO:0000256" key="1">
    <source>
        <dbReference type="SAM" id="Phobius"/>
    </source>
</evidence>
<sequence length="131" mass="15488">MILPKCMMLLFLDRALTTGSQSIPRSRIALTFFKSNVVDNFNADSINAPISNRVFLFLFVTFFLTLCTLRSFIDCYLLPCIHRRNPQFISSRFTVDQKTFFNLLYCTLKFLPFPTFISIFIEYIYKRKKNH</sequence>
<evidence type="ECO:0000256" key="2">
    <source>
        <dbReference type="SAM" id="SignalP"/>
    </source>
</evidence>
<accession>A0AAW2GEL7</accession>
<feature type="chain" id="PRO_5044025211" evidence="2">
    <location>
        <begin position="23"/>
        <end position="131"/>
    </location>
</feature>
<dbReference type="EMBL" id="JADYXP020000004">
    <property type="protein sequence ID" value="KAL0125995.1"/>
    <property type="molecule type" value="Genomic_DNA"/>
</dbReference>
<reference evidence="3 4" key="1">
    <citation type="submission" date="2023-03" db="EMBL/GenBank/DDBJ databases">
        <title>High recombination rates correlate with genetic variation in Cardiocondyla obscurior ants.</title>
        <authorList>
            <person name="Errbii M."/>
        </authorList>
    </citation>
    <scope>NUCLEOTIDE SEQUENCE [LARGE SCALE GENOMIC DNA]</scope>
    <source>
        <strain evidence="3">Alpha-2009</strain>
        <tissue evidence="3">Whole body</tissue>
    </source>
</reference>
<dbReference type="AlphaFoldDB" id="A0AAW2GEL7"/>
<keyword evidence="1" id="KW-1133">Transmembrane helix</keyword>
<feature type="transmembrane region" description="Helical" evidence="1">
    <location>
        <begin position="100"/>
        <end position="125"/>
    </location>
</feature>
<keyword evidence="1" id="KW-0812">Transmembrane</keyword>
<dbReference type="Proteomes" id="UP001430953">
    <property type="component" value="Unassembled WGS sequence"/>
</dbReference>
<proteinExistence type="predicted"/>
<organism evidence="3 4">
    <name type="scientific">Cardiocondyla obscurior</name>
    <dbReference type="NCBI Taxonomy" id="286306"/>
    <lineage>
        <taxon>Eukaryota</taxon>
        <taxon>Metazoa</taxon>
        <taxon>Ecdysozoa</taxon>
        <taxon>Arthropoda</taxon>
        <taxon>Hexapoda</taxon>
        <taxon>Insecta</taxon>
        <taxon>Pterygota</taxon>
        <taxon>Neoptera</taxon>
        <taxon>Endopterygota</taxon>
        <taxon>Hymenoptera</taxon>
        <taxon>Apocrita</taxon>
        <taxon>Aculeata</taxon>
        <taxon>Formicoidea</taxon>
        <taxon>Formicidae</taxon>
        <taxon>Myrmicinae</taxon>
        <taxon>Cardiocondyla</taxon>
    </lineage>
</organism>
<feature type="signal peptide" evidence="2">
    <location>
        <begin position="1"/>
        <end position="22"/>
    </location>
</feature>
<comment type="caution">
    <text evidence="3">The sequence shown here is derived from an EMBL/GenBank/DDBJ whole genome shotgun (WGS) entry which is preliminary data.</text>
</comment>
<keyword evidence="4" id="KW-1185">Reference proteome</keyword>
<gene>
    <name evidence="3" type="ORF">PUN28_004812</name>
</gene>
<feature type="transmembrane region" description="Helical" evidence="1">
    <location>
        <begin position="54"/>
        <end position="73"/>
    </location>
</feature>
<keyword evidence="1" id="KW-0472">Membrane</keyword>
<name>A0AAW2GEL7_9HYME</name>
<protein>
    <submittedName>
        <fullName evidence="3">Uncharacterized protein</fullName>
    </submittedName>
</protein>